<dbReference type="InterPro" id="IPR028942">
    <property type="entry name" value="WHIM1_dom"/>
</dbReference>
<dbReference type="PANTHER" id="PTHR42107">
    <property type="entry name" value="YALI0D24453P"/>
    <property type="match status" value="1"/>
</dbReference>
<comment type="subcellular location">
    <subcellularLocation>
        <location evidence="1">Nucleus</location>
    </subcellularLocation>
</comment>
<dbReference type="PANTHER" id="PTHR42107:SF1">
    <property type="entry name" value="WHIM1 DOMAIN-CONTAINING PROTEIN"/>
    <property type="match status" value="1"/>
</dbReference>
<dbReference type="EMBL" id="CAJVPK010000524">
    <property type="protein sequence ID" value="CAG8522047.1"/>
    <property type="molecule type" value="Genomic_DNA"/>
</dbReference>
<feature type="compositionally biased region" description="Basic and acidic residues" evidence="3">
    <location>
        <begin position="568"/>
        <end position="579"/>
    </location>
</feature>
<dbReference type="AlphaFoldDB" id="A0A9N9AA94"/>
<evidence type="ECO:0000259" key="4">
    <source>
        <dbReference type="Pfam" id="PF15612"/>
    </source>
</evidence>
<protein>
    <submittedName>
        <fullName evidence="5">6259_t:CDS:1</fullName>
    </submittedName>
</protein>
<feature type="compositionally biased region" description="Polar residues" evidence="3">
    <location>
        <begin position="745"/>
        <end position="759"/>
    </location>
</feature>
<feature type="region of interest" description="Disordered" evidence="3">
    <location>
        <begin position="745"/>
        <end position="777"/>
    </location>
</feature>
<feature type="region of interest" description="Disordered" evidence="3">
    <location>
        <begin position="409"/>
        <end position="433"/>
    </location>
</feature>
<evidence type="ECO:0000313" key="6">
    <source>
        <dbReference type="Proteomes" id="UP000789706"/>
    </source>
</evidence>
<dbReference type="Proteomes" id="UP000789706">
    <property type="component" value="Unassembled WGS sequence"/>
</dbReference>
<feature type="domain" description="WHIM1" evidence="4">
    <location>
        <begin position="128"/>
        <end position="159"/>
    </location>
</feature>
<reference evidence="5" key="1">
    <citation type="submission" date="2021-06" db="EMBL/GenBank/DDBJ databases">
        <authorList>
            <person name="Kallberg Y."/>
            <person name="Tangrot J."/>
            <person name="Rosling A."/>
        </authorList>
    </citation>
    <scope>NUCLEOTIDE SEQUENCE</scope>
    <source>
        <strain evidence="5">AZ414A</strain>
    </source>
</reference>
<proteinExistence type="predicted"/>
<gene>
    <name evidence="5" type="ORF">DEBURN_LOCUS5712</name>
</gene>
<dbReference type="GO" id="GO:0005634">
    <property type="term" value="C:nucleus"/>
    <property type="evidence" value="ECO:0007669"/>
    <property type="project" value="UniProtKB-SubCell"/>
</dbReference>
<feature type="compositionally biased region" description="Polar residues" evidence="3">
    <location>
        <begin position="581"/>
        <end position="590"/>
    </location>
</feature>
<comment type="caution">
    <text evidence="5">The sequence shown here is derived from an EMBL/GenBank/DDBJ whole genome shotgun (WGS) entry which is preliminary data.</text>
</comment>
<dbReference type="OrthoDB" id="349045at2759"/>
<sequence>MEGLVGESSKTLVQRNNVPIINIVNHSLLQDPKDMPETAFVIAFCVKFNEALDNLLFWPEDLDRALCRTEESPLLDKLHRLFLKNLENSNKKIEKRKWVTTLSKLIDDRLRINDFYTDHNPIKLVKFDYYKLSVRDKVMIMQCLVSWQLISSNKIKELIRQQHHGLNEDEIRPLEVEVLGEDSKDARYYYLGIGARIYRETLITNSDNPSIMNIKWEAISTTVDDLKAFVNDRDEIDPDRSEKEKALYMKIVGQVIPYLEPLAEEKAQIETKMKIRDEKREIERIHQLKKIEQLHGDAEILPTRFRSRKNKSSNTINNASRISISKGNNLSNENSAIKTSNSSNENNDVKINNLSNENSAIKSSSGNLDLCNNIITDDNENNISISSTIANDHENDDQNKRNIKRNKAKSVNKGKKPINKITSSDEKSVDSGPISDQVILDDINGNILNNGDDPMIGSSKNVRIRNKRRKENHSHENDLNFIDCSNEKNVATDINFDDIPSLLTIKNDYGSCARRIKPITDANKAKNKLTCSENMIDKFKLEASLASLASLEASQSSPDMVELSTPSMERDERDERDYSDPETTNEISNHVNERPCENENTQKTSKMALDNLLIHEPSNEIMTLDVFNSRNSLSINDNIYDIESKILYNGSDQTSLNALATVASMVPPVRTDRASVNDTNNDSLMDKNNDNLELENKINDSSHLSRNKTSVASLLNNNEEISTNQENSTDLMPSYANIDNINVEENSGVNKSQKLLSDSPSEDFNKVSKKNKQPTDDSWLTSKRVKTVDSPTTTTSRNVSFAPVHNLLGWSLDHEFFEGQTSDEEDQNSVDEVFGIPGETDLSDVGSEDTVFTES</sequence>
<organism evidence="5 6">
    <name type="scientific">Diversispora eburnea</name>
    <dbReference type="NCBI Taxonomy" id="1213867"/>
    <lineage>
        <taxon>Eukaryota</taxon>
        <taxon>Fungi</taxon>
        <taxon>Fungi incertae sedis</taxon>
        <taxon>Mucoromycota</taxon>
        <taxon>Glomeromycotina</taxon>
        <taxon>Glomeromycetes</taxon>
        <taxon>Diversisporales</taxon>
        <taxon>Diversisporaceae</taxon>
        <taxon>Diversispora</taxon>
    </lineage>
</organism>
<feature type="region of interest" description="Disordered" evidence="3">
    <location>
        <begin position="551"/>
        <end position="600"/>
    </location>
</feature>
<name>A0A9N9AA94_9GLOM</name>
<accession>A0A9N9AA94</accession>
<evidence type="ECO:0000256" key="3">
    <source>
        <dbReference type="SAM" id="MobiDB-lite"/>
    </source>
</evidence>
<keyword evidence="2" id="KW-0539">Nucleus</keyword>
<evidence type="ECO:0000313" key="5">
    <source>
        <dbReference type="EMBL" id="CAG8522047.1"/>
    </source>
</evidence>
<keyword evidence="6" id="KW-1185">Reference proteome</keyword>
<dbReference type="Pfam" id="PF15612">
    <property type="entry name" value="WHIM1"/>
    <property type="match status" value="1"/>
</dbReference>
<feature type="region of interest" description="Disordered" evidence="3">
    <location>
        <begin position="818"/>
        <end position="855"/>
    </location>
</feature>
<feature type="region of interest" description="Disordered" evidence="3">
    <location>
        <begin position="325"/>
        <end position="351"/>
    </location>
</feature>
<evidence type="ECO:0000256" key="2">
    <source>
        <dbReference type="ARBA" id="ARBA00023242"/>
    </source>
</evidence>
<feature type="compositionally biased region" description="Basic residues" evidence="3">
    <location>
        <begin position="409"/>
        <end position="418"/>
    </location>
</feature>
<evidence type="ECO:0000256" key="1">
    <source>
        <dbReference type="ARBA" id="ARBA00004123"/>
    </source>
</evidence>